<reference evidence="1 2" key="1">
    <citation type="journal article" date="2018" name="Nat. Ecol. Evol.">
        <title>Shark genomes provide insights into elasmobranch evolution and the origin of vertebrates.</title>
        <authorList>
            <person name="Hara Y"/>
            <person name="Yamaguchi K"/>
            <person name="Onimaru K"/>
            <person name="Kadota M"/>
            <person name="Koyanagi M"/>
            <person name="Keeley SD"/>
            <person name="Tatsumi K"/>
            <person name="Tanaka K"/>
            <person name="Motone F"/>
            <person name="Kageyama Y"/>
            <person name="Nozu R"/>
            <person name="Adachi N"/>
            <person name="Nishimura O"/>
            <person name="Nakagawa R"/>
            <person name="Tanegashima C"/>
            <person name="Kiyatake I"/>
            <person name="Matsumoto R"/>
            <person name="Murakumo K"/>
            <person name="Nishida K"/>
            <person name="Terakita A"/>
            <person name="Kuratani S"/>
            <person name="Sato K"/>
            <person name="Hyodo S Kuraku.S."/>
        </authorList>
    </citation>
    <scope>NUCLEOTIDE SEQUENCE [LARGE SCALE GENOMIC DNA]</scope>
</reference>
<comment type="caution">
    <text evidence="1">The sequence shown here is derived from an EMBL/GenBank/DDBJ whole genome shotgun (WGS) entry which is preliminary data.</text>
</comment>
<sequence>GARETGAVSRDGEREREIRPILPAPVTVFPKHPRPVRERCRALSSLTARDQALKVQSGGGRSALSAFTTVQYHRG</sequence>
<proteinExistence type="predicted"/>
<gene>
    <name evidence="1" type="ORF">chiPu_0030076</name>
</gene>
<evidence type="ECO:0000313" key="1">
    <source>
        <dbReference type="EMBL" id="GCC45885.1"/>
    </source>
</evidence>
<keyword evidence="2" id="KW-1185">Reference proteome</keyword>
<protein>
    <submittedName>
        <fullName evidence="1">Uncharacterized protein</fullName>
    </submittedName>
</protein>
<evidence type="ECO:0000313" key="2">
    <source>
        <dbReference type="Proteomes" id="UP000287033"/>
    </source>
</evidence>
<accession>A0A401TTC3</accession>
<feature type="non-terminal residue" evidence="1">
    <location>
        <position position="1"/>
    </location>
</feature>
<dbReference type="EMBL" id="BEZZ01174002">
    <property type="protein sequence ID" value="GCC45885.1"/>
    <property type="molecule type" value="Genomic_DNA"/>
</dbReference>
<dbReference type="Proteomes" id="UP000287033">
    <property type="component" value="Unassembled WGS sequence"/>
</dbReference>
<organism evidence="1 2">
    <name type="scientific">Chiloscyllium punctatum</name>
    <name type="common">Brownbanded bambooshark</name>
    <name type="synonym">Hemiscyllium punctatum</name>
    <dbReference type="NCBI Taxonomy" id="137246"/>
    <lineage>
        <taxon>Eukaryota</taxon>
        <taxon>Metazoa</taxon>
        <taxon>Chordata</taxon>
        <taxon>Craniata</taxon>
        <taxon>Vertebrata</taxon>
        <taxon>Chondrichthyes</taxon>
        <taxon>Elasmobranchii</taxon>
        <taxon>Galeomorphii</taxon>
        <taxon>Galeoidea</taxon>
        <taxon>Orectolobiformes</taxon>
        <taxon>Hemiscylliidae</taxon>
        <taxon>Chiloscyllium</taxon>
    </lineage>
</organism>
<name>A0A401TTC3_CHIPU</name>
<dbReference type="AlphaFoldDB" id="A0A401TTC3"/>